<dbReference type="Proteomes" id="UP000824890">
    <property type="component" value="Unassembled WGS sequence"/>
</dbReference>
<organism evidence="1 2">
    <name type="scientific">Brassica napus</name>
    <name type="common">Rape</name>
    <dbReference type="NCBI Taxonomy" id="3708"/>
    <lineage>
        <taxon>Eukaryota</taxon>
        <taxon>Viridiplantae</taxon>
        <taxon>Streptophyta</taxon>
        <taxon>Embryophyta</taxon>
        <taxon>Tracheophyta</taxon>
        <taxon>Spermatophyta</taxon>
        <taxon>Magnoliopsida</taxon>
        <taxon>eudicotyledons</taxon>
        <taxon>Gunneridae</taxon>
        <taxon>Pentapetalae</taxon>
        <taxon>rosids</taxon>
        <taxon>malvids</taxon>
        <taxon>Brassicales</taxon>
        <taxon>Brassicaceae</taxon>
        <taxon>Brassiceae</taxon>
        <taxon>Brassica</taxon>
    </lineage>
</organism>
<sequence>MSAMEPDEYDEDYKEEATIEYRGLAMEEAEVLKQKMYMIRRQNTIRTEATIDGLTRLSIDGGYEYLKNRLVTVK</sequence>
<proteinExistence type="predicted"/>
<reference evidence="1 2" key="1">
    <citation type="submission" date="2021-05" db="EMBL/GenBank/DDBJ databases">
        <title>Genome Assembly of Synthetic Allotetraploid Brassica napus Reveals Homoeologous Exchanges between Subgenomes.</title>
        <authorList>
            <person name="Davis J.T."/>
        </authorList>
    </citation>
    <scope>NUCLEOTIDE SEQUENCE [LARGE SCALE GENOMIC DNA]</scope>
    <source>
        <strain evidence="2">cv. Da-Ae</strain>
        <tissue evidence="1">Seedling</tissue>
    </source>
</reference>
<dbReference type="EMBL" id="JAGKQM010000017">
    <property type="protein sequence ID" value="KAH0868217.1"/>
    <property type="molecule type" value="Genomic_DNA"/>
</dbReference>
<evidence type="ECO:0000313" key="2">
    <source>
        <dbReference type="Proteomes" id="UP000824890"/>
    </source>
</evidence>
<accession>A0ABQ7YJ37</accession>
<gene>
    <name evidence="1" type="ORF">HID58_075239</name>
</gene>
<name>A0ABQ7YJ37_BRANA</name>
<evidence type="ECO:0000313" key="1">
    <source>
        <dbReference type="EMBL" id="KAH0868217.1"/>
    </source>
</evidence>
<keyword evidence="2" id="KW-1185">Reference proteome</keyword>
<feature type="non-terminal residue" evidence="1">
    <location>
        <position position="74"/>
    </location>
</feature>
<protein>
    <submittedName>
        <fullName evidence="1">Uncharacterized protein</fullName>
    </submittedName>
</protein>
<comment type="caution">
    <text evidence="1">The sequence shown here is derived from an EMBL/GenBank/DDBJ whole genome shotgun (WGS) entry which is preliminary data.</text>
</comment>